<feature type="domain" description="PIN" evidence="7">
    <location>
        <begin position="2"/>
        <end position="117"/>
    </location>
</feature>
<dbReference type="EC" id="3.1.-.-" evidence="6"/>
<comment type="similarity">
    <text evidence="6">Belongs to the PINc/VapC protein family.</text>
</comment>
<accession>A0ABW9QR83</accession>
<keyword evidence="5 6" id="KW-0460">Magnesium</keyword>
<dbReference type="InterPro" id="IPR044153">
    <property type="entry name" value="PIN_Pae0151-like"/>
</dbReference>
<evidence type="ECO:0000256" key="1">
    <source>
        <dbReference type="ARBA" id="ARBA00022649"/>
    </source>
</evidence>
<evidence type="ECO:0000256" key="4">
    <source>
        <dbReference type="ARBA" id="ARBA00022801"/>
    </source>
</evidence>
<dbReference type="InterPro" id="IPR002716">
    <property type="entry name" value="PIN_dom"/>
</dbReference>
<evidence type="ECO:0000256" key="3">
    <source>
        <dbReference type="ARBA" id="ARBA00022723"/>
    </source>
</evidence>
<proteinExistence type="inferred from homology"/>
<organism evidence="8 9">
    <name type="scientific">Acidiferrimicrobium australe</name>
    <dbReference type="NCBI Taxonomy" id="2664430"/>
    <lineage>
        <taxon>Bacteria</taxon>
        <taxon>Bacillati</taxon>
        <taxon>Actinomycetota</taxon>
        <taxon>Acidimicrobiia</taxon>
        <taxon>Acidimicrobiales</taxon>
        <taxon>Acidimicrobiaceae</taxon>
        <taxon>Acidiferrimicrobium</taxon>
    </lineage>
</organism>
<dbReference type="Proteomes" id="UP000437736">
    <property type="component" value="Unassembled WGS sequence"/>
</dbReference>
<name>A0ABW9QR83_9ACTN</name>
<dbReference type="InterPro" id="IPR022907">
    <property type="entry name" value="VapC_family"/>
</dbReference>
<feature type="binding site" evidence="6">
    <location>
        <position position="91"/>
    </location>
    <ligand>
        <name>Mg(2+)</name>
        <dbReference type="ChEBI" id="CHEBI:18420"/>
    </ligand>
</feature>
<dbReference type="InterPro" id="IPR029060">
    <property type="entry name" value="PIN-like_dom_sf"/>
</dbReference>
<dbReference type="CDD" id="cd09873">
    <property type="entry name" value="PIN_Pae0151-like"/>
    <property type="match status" value="1"/>
</dbReference>
<evidence type="ECO:0000256" key="5">
    <source>
        <dbReference type="ARBA" id="ARBA00022842"/>
    </source>
</evidence>
<reference evidence="8 9" key="1">
    <citation type="submission" date="2019-11" db="EMBL/GenBank/DDBJ databases">
        <title>Acidiferrimicrobium australis gen. nov., sp. nov., an acidophilic and obligately heterotrophic, member of the Actinobacteria that catalyses dissimilatory oxido- reduction of iron isolated from metal-rich acidic water in Chile.</title>
        <authorList>
            <person name="Gonzalez D."/>
            <person name="Huber K."/>
            <person name="Hedrich S."/>
            <person name="Rojas-Villalobos C."/>
            <person name="Quatrini R."/>
            <person name="Dinamarca M.A."/>
            <person name="Schwarz A."/>
            <person name="Canales C."/>
            <person name="Nancucheo I."/>
        </authorList>
    </citation>
    <scope>NUCLEOTIDE SEQUENCE [LARGE SCALE GENOMIC DNA]</scope>
    <source>
        <strain evidence="8 9">USS-CCA1</strain>
    </source>
</reference>
<dbReference type="PANTHER" id="PTHR35901">
    <property type="entry name" value="RIBONUCLEASE VAPC3"/>
    <property type="match status" value="1"/>
</dbReference>
<gene>
    <name evidence="6" type="primary">vapC</name>
    <name evidence="8" type="ORF">GHK86_06330</name>
</gene>
<keyword evidence="6" id="KW-0800">Toxin</keyword>
<keyword evidence="9" id="KW-1185">Reference proteome</keyword>
<evidence type="ECO:0000313" key="9">
    <source>
        <dbReference type="Proteomes" id="UP000437736"/>
    </source>
</evidence>
<keyword evidence="1 6" id="KW-1277">Toxin-antitoxin system</keyword>
<feature type="binding site" evidence="6">
    <location>
        <position position="5"/>
    </location>
    <ligand>
        <name>Mg(2+)</name>
        <dbReference type="ChEBI" id="CHEBI:18420"/>
    </ligand>
</feature>
<evidence type="ECO:0000313" key="8">
    <source>
        <dbReference type="EMBL" id="MST32339.1"/>
    </source>
</evidence>
<dbReference type="InterPro" id="IPR051619">
    <property type="entry name" value="TypeII_TA_RNase_PINc/VapC"/>
</dbReference>
<sequence>MIVVDASAAVSALLNAGPARRALAEEQVHVPHLIDPEVANALRRGVAASRVEPGDAWTALGRWRRLGMSRYAVFHLLERVWELRENLSAYDASYVALAESLGCALFTADVRLARAPGLRCPVTVVPR</sequence>
<evidence type="ECO:0000256" key="2">
    <source>
        <dbReference type="ARBA" id="ARBA00022722"/>
    </source>
</evidence>
<keyword evidence="4 6" id="KW-0378">Hydrolase</keyword>
<keyword evidence="3 6" id="KW-0479">Metal-binding</keyword>
<dbReference type="HAMAP" id="MF_00265">
    <property type="entry name" value="VapC_Nob1"/>
    <property type="match status" value="1"/>
</dbReference>
<comment type="cofactor">
    <cofactor evidence="6">
        <name>Mg(2+)</name>
        <dbReference type="ChEBI" id="CHEBI:18420"/>
    </cofactor>
</comment>
<comment type="function">
    <text evidence="6">Toxic component of a toxin-antitoxin (TA) system. An RNase.</text>
</comment>
<protein>
    <recommendedName>
        <fullName evidence="6">Ribonuclease VapC</fullName>
        <shortName evidence="6">RNase VapC</shortName>
        <ecNumber evidence="6">3.1.-.-</ecNumber>
    </recommendedName>
    <alternativeName>
        <fullName evidence="6">Toxin VapC</fullName>
    </alternativeName>
</protein>
<evidence type="ECO:0000256" key="6">
    <source>
        <dbReference type="HAMAP-Rule" id="MF_00265"/>
    </source>
</evidence>
<dbReference type="Gene3D" id="3.40.50.1010">
    <property type="entry name" value="5'-nuclease"/>
    <property type="match status" value="1"/>
</dbReference>
<keyword evidence="2 6" id="KW-0540">Nuclease</keyword>
<comment type="caution">
    <text evidence="8">The sequence shown here is derived from an EMBL/GenBank/DDBJ whole genome shotgun (WGS) entry which is preliminary data.</text>
</comment>
<dbReference type="Pfam" id="PF01850">
    <property type="entry name" value="PIN"/>
    <property type="match status" value="1"/>
</dbReference>
<dbReference type="EMBL" id="WJHE01000274">
    <property type="protein sequence ID" value="MST32339.1"/>
    <property type="molecule type" value="Genomic_DNA"/>
</dbReference>
<dbReference type="SUPFAM" id="SSF88723">
    <property type="entry name" value="PIN domain-like"/>
    <property type="match status" value="1"/>
</dbReference>
<evidence type="ECO:0000259" key="7">
    <source>
        <dbReference type="Pfam" id="PF01850"/>
    </source>
</evidence>
<dbReference type="PANTHER" id="PTHR35901:SF1">
    <property type="entry name" value="EXONUCLEASE VAPC9"/>
    <property type="match status" value="1"/>
</dbReference>